<keyword evidence="1" id="KW-0732">Signal</keyword>
<dbReference type="AlphaFoldDB" id="A0AAV3YDU2"/>
<dbReference type="Proteomes" id="UP000735302">
    <property type="component" value="Unassembled WGS sequence"/>
</dbReference>
<name>A0AAV3YDU2_9GAST</name>
<evidence type="ECO:0000313" key="3">
    <source>
        <dbReference type="Proteomes" id="UP000735302"/>
    </source>
</evidence>
<proteinExistence type="predicted"/>
<sequence>MLWTIFIVATLCSVVTSFRQPDPRCMNRNCPPGSSCRVLSRCPNPMSCTLEAYCIREAKQRSQSKERMKKT</sequence>
<accession>A0AAV3YDU2</accession>
<comment type="caution">
    <text evidence="2">The sequence shown here is derived from an EMBL/GenBank/DDBJ whole genome shotgun (WGS) entry which is preliminary data.</text>
</comment>
<feature type="chain" id="PRO_5043696881" evidence="1">
    <location>
        <begin position="18"/>
        <end position="71"/>
    </location>
</feature>
<reference evidence="2 3" key="1">
    <citation type="journal article" date="2021" name="Elife">
        <title>Chloroplast acquisition without the gene transfer in kleptoplastic sea slugs, Plakobranchus ocellatus.</title>
        <authorList>
            <person name="Maeda T."/>
            <person name="Takahashi S."/>
            <person name="Yoshida T."/>
            <person name="Shimamura S."/>
            <person name="Takaki Y."/>
            <person name="Nagai Y."/>
            <person name="Toyoda A."/>
            <person name="Suzuki Y."/>
            <person name="Arimoto A."/>
            <person name="Ishii H."/>
            <person name="Satoh N."/>
            <person name="Nishiyama T."/>
            <person name="Hasebe M."/>
            <person name="Maruyama T."/>
            <person name="Minagawa J."/>
            <person name="Obokata J."/>
            <person name="Shigenobu S."/>
        </authorList>
    </citation>
    <scope>NUCLEOTIDE SEQUENCE [LARGE SCALE GENOMIC DNA]</scope>
</reference>
<gene>
    <name evidence="2" type="ORF">PoB_000720000</name>
</gene>
<evidence type="ECO:0000256" key="1">
    <source>
        <dbReference type="SAM" id="SignalP"/>
    </source>
</evidence>
<feature type="signal peptide" evidence="1">
    <location>
        <begin position="1"/>
        <end position="17"/>
    </location>
</feature>
<dbReference type="EMBL" id="BLXT01000835">
    <property type="protein sequence ID" value="GFN80694.1"/>
    <property type="molecule type" value="Genomic_DNA"/>
</dbReference>
<organism evidence="2 3">
    <name type="scientific">Plakobranchus ocellatus</name>
    <dbReference type="NCBI Taxonomy" id="259542"/>
    <lineage>
        <taxon>Eukaryota</taxon>
        <taxon>Metazoa</taxon>
        <taxon>Spiralia</taxon>
        <taxon>Lophotrochozoa</taxon>
        <taxon>Mollusca</taxon>
        <taxon>Gastropoda</taxon>
        <taxon>Heterobranchia</taxon>
        <taxon>Euthyneura</taxon>
        <taxon>Panpulmonata</taxon>
        <taxon>Sacoglossa</taxon>
        <taxon>Placobranchoidea</taxon>
        <taxon>Plakobranchidae</taxon>
        <taxon>Plakobranchus</taxon>
    </lineage>
</organism>
<protein>
    <submittedName>
        <fullName evidence="2">Uncharacterized protein</fullName>
    </submittedName>
</protein>
<evidence type="ECO:0000313" key="2">
    <source>
        <dbReference type="EMBL" id="GFN80694.1"/>
    </source>
</evidence>
<keyword evidence="3" id="KW-1185">Reference proteome</keyword>